<sequence length="117" mass="13428">MGHNSLVTVYKEFCAKRNITMAHTSTYTPHSNPTERVNRDIKTMLAIYTDVHSHWPKYLNEFAFASRTQVSEALGHTPMLLNTGREAPLPSILEYYITGYPLTKINPKSMLKNYSTY</sequence>
<reference evidence="2" key="1">
    <citation type="submission" date="2011-05" db="EMBL/GenBank/DDBJ databases">
        <authorList>
            <person name="Richards S.R."/>
            <person name="Qu J."/>
            <person name="Jiang H."/>
            <person name="Jhangiani S.N."/>
            <person name="Agravi P."/>
            <person name="Goodspeed R."/>
            <person name="Gross S."/>
            <person name="Mandapat C."/>
            <person name="Jackson L."/>
            <person name="Mathew T."/>
            <person name="Pu L."/>
            <person name="Thornton R."/>
            <person name="Saada N."/>
            <person name="Wilczek-Boney K.B."/>
            <person name="Lee S."/>
            <person name="Kovar C."/>
            <person name="Wu Y."/>
            <person name="Scherer S.E."/>
            <person name="Worley K.C."/>
            <person name="Muzny D.M."/>
            <person name="Gibbs R."/>
        </authorList>
    </citation>
    <scope>NUCLEOTIDE SEQUENCE</scope>
    <source>
        <strain evidence="2">Brora</strain>
    </source>
</reference>
<protein>
    <recommendedName>
        <fullName evidence="3">Integrase catalytic domain-containing protein</fullName>
    </recommendedName>
</protein>
<dbReference type="AlphaFoldDB" id="T1IQ72"/>
<keyword evidence="2" id="KW-1185">Reference proteome</keyword>
<dbReference type="Proteomes" id="UP000014500">
    <property type="component" value="Unassembled WGS sequence"/>
</dbReference>
<evidence type="ECO:0000313" key="1">
    <source>
        <dbReference type="EnsemblMetazoa" id="SMAR003182-PA"/>
    </source>
</evidence>
<dbReference type="GO" id="GO:0003676">
    <property type="term" value="F:nucleic acid binding"/>
    <property type="evidence" value="ECO:0007669"/>
    <property type="project" value="InterPro"/>
</dbReference>
<evidence type="ECO:0000313" key="2">
    <source>
        <dbReference type="Proteomes" id="UP000014500"/>
    </source>
</evidence>
<proteinExistence type="predicted"/>
<dbReference type="Gene3D" id="3.30.420.10">
    <property type="entry name" value="Ribonuclease H-like superfamily/Ribonuclease H"/>
    <property type="match status" value="1"/>
</dbReference>
<dbReference type="InterPro" id="IPR036397">
    <property type="entry name" value="RNaseH_sf"/>
</dbReference>
<name>T1IQ72_STRMM</name>
<dbReference type="EMBL" id="AFFK01018233">
    <property type="status" value="NOT_ANNOTATED_CDS"/>
    <property type="molecule type" value="Genomic_DNA"/>
</dbReference>
<dbReference type="SUPFAM" id="SSF53098">
    <property type="entry name" value="Ribonuclease H-like"/>
    <property type="match status" value="1"/>
</dbReference>
<dbReference type="PhylomeDB" id="T1IQ72"/>
<dbReference type="HOGENOM" id="CLU_168511_0_0_1"/>
<accession>T1IQ72</accession>
<organism evidence="1 2">
    <name type="scientific">Strigamia maritima</name>
    <name type="common">European centipede</name>
    <name type="synonym">Geophilus maritimus</name>
    <dbReference type="NCBI Taxonomy" id="126957"/>
    <lineage>
        <taxon>Eukaryota</taxon>
        <taxon>Metazoa</taxon>
        <taxon>Ecdysozoa</taxon>
        <taxon>Arthropoda</taxon>
        <taxon>Myriapoda</taxon>
        <taxon>Chilopoda</taxon>
        <taxon>Pleurostigmophora</taxon>
        <taxon>Geophilomorpha</taxon>
        <taxon>Linotaeniidae</taxon>
        <taxon>Strigamia</taxon>
    </lineage>
</organism>
<dbReference type="InterPro" id="IPR012337">
    <property type="entry name" value="RNaseH-like_sf"/>
</dbReference>
<evidence type="ECO:0008006" key="3">
    <source>
        <dbReference type="Google" id="ProtNLM"/>
    </source>
</evidence>
<dbReference type="EnsemblMetazoa" id="SMAR003182-RA">
    <property type="protein sequence ID" value="SMAR003182-PA"/>
    <property type="gene ID" value="SMAR003182"/>
</dbReference>
<reference evidence="1" key="2">
    <citation type="submission" date="2015-02" db="UniProtKB">
        <authorList>
            <consortium name="EnsemblMetazoa"/>
        </authorList>
    </citation>
    <scope>IDENTIFICATION</scope>
</reference>